<protein>
    <submittedName>
        <fullName evidence="2">Uncharacterized protein</fullName>
    </submittedName>
</protein>
<organism evidence="2 3">
    <name type="scientific">Ophiobolus disseminans</name>
    <dbReference type="NCBI Taxonomy" id="1469910"/>
    <lineage>
        <taxon>Eukaryota</taxon>
        <taxon>Fungi</taxon>
        <taxon>Dikarya</taxon>
        <taxon>Ascomycota</taxon>
        <taxon>Pezizomycotina</taxon>
        <taxon>Dothideomycetes</taxon>
        <taxon>Pleosporomycetidae</taxon>
        <taxon>Pleosporales</taxon>
        <taxon>Pleosporineae</taxon>
        <taxon>Phaeosphaeriaceae</taxon>
        <taxon>Ophiobolus</taxon>
    </lineage>
</organism>
<dbReference type="Proteomes" id="UP000799424">
    <property type="component" value="Unassembled WGS sequence"/>
</dbReference>
<dbReference type="EMBL" id="MU006231">
    <property type="protein sequence ID" value="KAF2824020.1"/>
    <property type="molecule type" value="Genomic_DNA"/>
</dbReference>
<feature type="compositionally biased region" description="Low complexity" evidence="1">
    <location>
        <begin position="7"/>
        <end position="24"/>
    </location>
</feature>
<dbReference type="AlphaFoldDB" id="A0A6A6ZSF9"/>
<name>A0A6A6ZSF9_9PLEO</name>
<keyword evidence="3" id="KW-1185">Reference proteome</keyword>
<evidence type="ECO:0000256" key="1">
    <source>
        <dbReference type="SAM" id="MobiDB-lite"/>
    </source>
</evidence>
<evidence type="ECO:0000313" key="2">
    <source>
        <dbReference type="EMBL" id="KAF2824020.1"/>
    </source>
</evidence>
<feature type="region of interest" description="Disordered" evidence="1">
    <location>
        <begin position="72"/>
        <end position="140"/>
    </location>
</feature>
<feature type="region of interest" description="Disordered" evidence="1">
    <location>
        <begin position="1"/>
        <end position="34"/>
    </location>
</feature>
<feature type="compositionally biased region" description="Acidic residues" evidence="1">
    <location>
        <begin position="86"/>
        <end position="101"/>
    </location>
</feature>
<accession>A0A6A6ZSF9</accession>
<reference evidence="2" key="1">
    <citation type="journal article" date="2020" name="Stud. Mycol.">
        <title>101 Dothideomycetes genomes: a test case for predicting lifestyles and emergence of pathogens.</title>
        <authorList>
            <person name="Haridas S."/>
            <person name="Albert R."/>
            <person name="Binder M."/>
            <person name="Bloem J."/>
            <person name="Labutti K."/>
            <person name="Salamov A."/>
            <person name="Andreopoulos B."/>
            <person name="Baker S."/>
            <person name="Barry K."/>
            <person name="Bills G."/>
            <person name="Bluhm B."/>
            <person name="Cannon C."/>
            <person name="Castanera R."/>
            <person name="Culley D."/>
            <person name="Daum C."/>
            <person name="Ezra D."/>
            <person name="Gonzalez J."/>
            <person name="Henrissat B."/>
            <person name="Kuo A."/>
            <person name="Liang C."/>
            <person name="Lipzen A."/>
            <person name="Lutzoni F."/>
            <person name="Magnuson J."/>
            <person name="Mondo S."/>
            <person name="Nolan M."/>
            <person name="Ohm R."/>
            <person name="Pangilinan J."/>
            <person name="Park H.-J."/>
            <person name="Ramirez L."/>
            <person name="Alfaro M."/>
            <person name="Sun H."/>
            <person name="Tritt A."/>
            <person name="Yoshinaga Y."/>
            <person name="Zwiers L.-H."/>
            <person name="Turgeon B."/>
            <person name="Goodwin S."/>
            <person name="Spatafora J."/>
            <person name="Crous P."/>
            <person name="Grigoriev I."/>
        </authorList>
    </citation>
    <scope>NUCLEOTIDE SEQUENCE</scope>
    <source>
        <strain evidence="2">CBS 113818</strain>
    </source>
</reference>
<evidence type="ECO:0000313" key="3">
    <source>
        <dbReference type="Proteomes" id="UP000799424"/>
    </source>
</evidence>
<feature type="compositionally biased region" description="Polar residues" evidence="1">
    <location>
        <begin position="112"/>
        <end position="121"/>
    </location>
</feature>
<sequence>MASVFLTSRDAARSTATPASSQAPAKRRRVTKTKITQITEEEIVEDSQPTGSLNAATVKLFMTALQNEMGPMQAQVEALQKRLDRDIDDIDDNESKEDEEEIRSSDEESQSPKRAQLTQPDYGTRGKTPAAKQGTFRATF</sequence>
<gene>
    <name evidence="2" type="ORF">CC86DRAFT_409033</name>
</gene>
<proteinExistence type="predicted"/>